<evidence type="ECO:0000313" key="4">
    <source>
        <dbReference type="Proteomes" id="UP001575181"/>
    </source>
</evidence>
<dbReference type="SUPFAM" id="SSF52266">
    <property type="entry name" value="SGNH hydrolase"/>
    <property type="match status" value="1"/>
</dbReference>
<feature type="chain" id="PRO_5046004558" evidence="1">
    <location>
        <begin position="25"/>
        <end position="212"/>
    </location>
</feature>
<proteinExistence type="predicted"/>
<evidence type="ECO:0000259" key="2">
    <source>
        <dbReference type="Pfam" id="PF13472"/>
    </source>
</evidence>
<dbReference type="Proteomes" id="UP001575181">
    <property type="component" value="Unassembled WGS sequence"/>
</dbReference>
<dbReference type="PANTHER" id="PTHR30383:SF24">
    <property type="entry name" value="THIOESTERASE 1_PROTEASE 1_LYSOPHOSPHOLIPASE L1"/>
    <property type="match status" value="1"/>
</dbReference>
<gene>
    <name evidence="3" type="ORF">ACERLL_15600</name>
</gene>
<dbReference type="EMBL" id="JBGUAW010000011">
    <property type="protein sequence ID" value="MFA9462242.1"/>
    <property type="molecule type" value="Genomic_DNA"/>
</dbReference>
<evidence type="ECO:0000256" key="1">
    <source>
        <dbReference type="SAM" id="SignalP"/>
    </source>
</evidence>
<dbReference type="PANTHER" id="PTHR30383">
    <property type="entry name" value="THIOESTERASE 1/PROTEASE 1/LYSOPHOSPHOLIPASE L1"/>
    <property type="match status" value="1"/>
</dbReference>
<dbReference type="InterPro" id="IPR036514">
    <property type="entry name" value="SGNH_hydro_sf"/>
</dbReference>
<dbReference type="Gene3D" id="3.40.50.1110">
    <property type="entry name" value="SGNH hydrolase"/>
    <property type="match status" value="1"/>
</dbReference>
<organism evidence="3 4">
    <name type="scientific">Thiohalorhabdus methylotrophus</name>
    <dbReference type="NCBI Taxonomy" id="3242694"/>
    <lineage>
        <taxon>Bacteria</taxon>
        <taxon>Pseudomonadati</taxon>
        <taxon>Pseudomonadota</taxon>
        <taxon>Gammaproteobacteria</taxon>
        <taxon>Thiohalorhabdales</taxon>
        <taxon>Thiohalorhabdaceae</taxon>
        <taxon>Thiohalorhabdus</taxon>
    </lineage>
</organism>
<dbReference type="RefSeq" id="WP_373657025.1">
    <property type="nucleotide sequence ID" value="NZ_JBGUAW010000011.1"/>
</dbReference>
<dbReference type="InterPro" id="IPR013830">
    <property type="entry name" value="SGNH_hydro"/>
</dbReference>
<reference evidence="3 4" key="1">
    <citation type="submission" date="2024-08" db="EMBL/GenBank/DDBJ databases">
        <title>Whole-genome sequencing of halo(alkali)philic microorganisms from hypersaline lakes.</title>
        <authorList>
            <person name="Sorokin D.Y."/>
            <person name="Merkel A.Y."/>
            <person name="Messina E."/>
            <person name="Yakimov M."/>
        </authorList>
    </citation>
    <scope>NUCLEOTIDE SEQUENCE [LARGE SCALE GENOMIC DNA]</scope>
    <source>
        <strain evidence="3 4">Cl-TMA</strain>
    </source>
</reference>
<dbReference type="Pfam" id="PF13472">
    <property type="entry name" value="Lipase_GDSL_2"/>
    <property type="match status" value="1"/>
</dbReference>
<feature type="signal peptide" evidence="1">
    <location>
        <begin position="1"/>
        <end position="24"/>
    </location>
</feature>
<keyword evidence="4" id="KW-1185">Reference proteome</keyword>
<accession>A0ABV4TY67</accession>
<dbReference type="CDD" id="cd01822">
    <property type="entry name" value="Lysophospholipase_L1_like"/>
    <property type="match status" value="1"/>
</dbReference>
<comment type="caution">
    <text evidence="3">The sequence shown here is derived from an EMBL/GenBank/DDBJ whole genome shotgun (WGS) entry which is preliminary data.</text>
</comment>
<evidence type="ECO:0000313" key="3">
    <source>
        <dbReference type="EMBL" id="MFA9462242.1"/>
    </source>
</evidence>
<sequence length="212" mass="22459">MRWLLRWILVSAIGLLVVAPVASAAPPAILVVGDSISTGYGVAVEESWVAKLRKRLAARGYAHRVVNASVSGDTTSSGLARLPDALAQHDPAVVIIELGGNDGLRGQPASAMADNLAEMVEQSQAAGARALLLGLRLPPNYGPAYTEQFAEVYRKVAERSGAALVPRMLEGVGERRDRMQGDGIHPNASGHSRILDNIWPHLRPLLEGSGGH</sequence>
<dbReference type="InterPro" id="IPR051532">
    <property type="entry name" value="Ester_Hydrolysis_Enzymes"/>
</dbReference>
<name>A0ABV4TY67_9GAMM</name>
<protein>
    <submittedName>
        <fullName evidence="3">Arylesterase</fullName>
    </submittedName>
</protein>
<keyword evidence="1" id="KW-0732">Signal</keyword>
<feature type="domain" description="SGNH hydrolase-type esterase" evidence="2">
    <location>
        <begin position="31"/>
        <end position="192"/>
    </location>
</feature>